<dbReference type="FunFam" id="3.30.200.20:FF:000039">
    <property type="entry name" value="receptor-like protein kinase FERONIA"/>
    <property type="match status" value="1"/>
</dbReference>
<evidence type="ECO:0000256" key="5">
    <source>
        <dbReference type="ARBA" id="ARBA00022777"/>
    </source>
</evidence>
<dbReference type="PROSITE" id="PS50011">
    <property type="entry name" value="PROTEIN_KINASE_DOM"/>
    <property type="match status" value="1"/>
</dbReference>
<name>A0AA38W4P8_9ASTR</name>
<dbReference type="Pfam" id="PF00069">
    <property type="entry name" value="Pkinase"/>
    <property type="match status" value="1"/>
</dbReference>
<feature type="binding site" evidence="9">
    <location>
        <position position="55"/>
    </location>
    <ligand>
        <name>ATP</name>
        <dbReference type="ChEBI" id="CHEBI:30616"/>
    </ligand>
</feature>
<protein>
    <recommendedName>
        <fullName evidence="1">non-specific serine/threonine protein kinase</fullName>
        <ecNumber evidence="1">2.7.11.1</ecNumber>
    </recommendedName>
</protein>
<dbReference type="Gene3D" id="1.10.510.10">
    <property type="entry name" value="Transferase(Phosphotransferase) domain 1"/>
    <property type="match status" value="1"/>
</dbReference>
<feature type="domain" description="Protein kinase" evidence="10">
    <location>
        <begin position="24"/>
        <end position="297"/>
    </location>
</feature>
<comment type="caution">
    <text evidence="11">The sequence shown here is derived from an EMBL/GenBank/DDBJ whole genome shotgun (WGS) entry which is preliminary data.</text>
</comment>
<evidence type="ECO:0000256" key="4">
    <source>
        <dbReference type="ARBA" id="ARBA00022741"/>
    </source>
</evidence>
<dbReference type="AlphaFoldDB" id="A0AA38W4P8"/>
<dbReference type="SMART" id="SM00220">
    <property type="entry name" value="S_TKc"/>
    <property type="match status" value="1"/>
</dbReference>
<dbReference type="GO" id="GO:0005886">
    <property type="term" value="C:plasma membrane"/>
    <property type="evidence" value="ECO:0007669"/>
    <property type="project" value="TreeGrafter"/>
</dbReference>
<dbReference type="Pfam" id="PF14299">
    <property type="entry name" value="PP2"/>
    <property type="match status" value="1"/>
</dbReference>
<dbReference type="PANTHER" id="PTHR27003:SF338">
    <property type="entry name" value="TYROSINE-PROTEIN KINASE, NON-RECEPTOR JAK_TYK2-RELATED"/>
    <property type="match status" value="1"/>
</dbReference>
<keyword evidence="12" id="KW-1185">Reference proteome</keyword>
<dbReference type="Proteomes" id="UP001172457">
    <property type="component" value="Chromosome 8"/>
</dbReference>
<evidence type="ECO:0000313" key="12">
    <source>
        <dbReference type="Proteomes" id="UP001172457"/>
    </source>
</evidence>
<comment type="catalytic activity">
    <reaction evidence="8">
        <text>L-seryl-[protein] + ATP = O-phospho-L-seryl-[protein] + ADP + H(+)</text>
        <dbReference type="Rhea" id="RHEA:17989"/>
        <dbReference type="Rhea" id="RHEA-COMP:9863"/>
        <dbReference type="Rhea" id="RHEA-COMP:11604"/>
        <dbReference type="ChEBI" id="CHEBI:15378"/>
        <dbReference type="ChEBI" id="CHEBI:29999"/>
        <dbReference type="ChEBI" id="CHEBI:30616"/>
        <dbReference type="ChEBI" id="CHEBI:83421"/>
        <dbReference type="ChEBI" id="CHEBI:456216"/>
        <dbReference type="EC" id="2.7.11.1"/>
    </reaction>
</comment>
<dbReference type="InterPro" id="IPR011009">
    <property type="entry name" value="Kinase-like_dom_sf"/>
</dbReference>
<dbReference type="SUPFAM" id="SSF56112">
    <property type="entry name" value="Protein kinase-like (PK-like)"/>
    <property type="match status" value="1"/>
</dbReference>
<keyword evidence="2" id="KW-0723">Serine/threonine-protein kinase</keyword>
<evidence type="ECO:0000256" key="9">
    <source>
        <dbReference type="PROSITE-ProRule" id="PRU10141"/>
    </source>
</evidence>
<proteinExistence type="predicted"/>
<dbReference type="FunFam" id="1.10.510.10:FF:001023">
    <property type="entry name" value="Os07g0541700 protein"/>
    <property type="match status" value="1"/>
</dbReference>
<evidence type="ECO:0000256" key="8">
    <source>
        <dbReference type="ARBA" id="ARBA00048679"/>
    </source>
</evidence>
<dbReference type="Gene3D" id="3.30.200.20">
    <property type="entry name" value="Phosphorylase Kinase, domain 1"/>
    <property type="match status" value="1"/>
</dbReference>
<evidence type="ECO:0000256" key="7">
    <source>
        <dbReference type="ARBA" id="ARBA00047899"/>
    </source>
</evidence>
<keyword evidence="6 9" id="KW-0067">ATP-binding</keyword>
<dbReference type="InterPro" id="IPR017441">
    <property type="entry name" value="Protein_kinase_ATP_BS"/>
</dbReference>
<dbReference type="InterPro" id="IPR000719">
    <property type="entry name" value="Prot_kinase_dom"/>
</dbReference>
<dbReference type="EC" id="2.7.11.1" evidence="1"/>
<comment type="catalytic activity">
    <reaction evidence="7">
        <text>L-threonyl-[protein] + ATP = O-phospho-L-threonyl-[protein] + ADP + H(+)</text>
        <dbReference type="Rhea" id="RHEA:46608"/>
        <dbReference type="Rhea" id="RHEA-COMP:11060"/>
        <dbReference type="Rhea" id="RHEA-COMP:11605"/>
        <dbReference type="ChEBI" id="CHEBI:15378"/>
        <dbReference type="ChEBI" id="CHEBI:30013"/>
        <dbReference type="ChEBI" id="CHEBI:30616"/>
        <dbReference type="ChEBI" id="CHEBI:61977"/>
        <dbReference type="ChEBI" id="CHEBI:456216"/>
        <dbReference type="EC" id="2.7.11.1"/>
    </reaction>
</comment>
<keyword evidence="5" id="KW-0418">Kinase</keyword>
<evidence type="ECO:0000256" key="2">
    <source>
        <dbReference type="ARBA" id="ARBA00022527"/>
    </source>
</evidence>
<gene>
    <name evidence="11" type="ORF">OSB04_030172</name>
</gene>
<dbReference type="GO" id="GO:0009506">
    <property type="term" value="C:plasmodesma"/>
    <property type="evidence" value="ECO:0007669"/>
    <property type="project" value="TreeGrafter"/>
</dbReference>
<dbReference type="InterPro" id="IPR008271">
    <property type="entry name" value="Ser/Thr_kinase_AS"/>
</dbReference>
<evidence type="ECO:0000259" key="10">
    <source>
        <dbReference type="PROSITE" id="PS50011"/>
    </source>
</evidence>
<dbReference type="GO" id="GO:0004714">
    <property type="term" value="F:transmembrane receptor protein tyrosine kinase activity"/>
    <property type="evidence" value="ECO:0007669"/>
    <property type="project" value="InterPro"/>
</dbReference>
<evidence type="ECO:0000256" key="6">
    <source>
        <dbReference type="ARBA" id="ARBA00022840"/>
    </source>
</evidence>
<dbReference type="PANTHER" id="PTHR27003">
    <property type="entry name" value="OS07G0166700 PROTEIN"/>
    <property type="match status" value="1"/>
</dbReference>
<dbReference type="EMBL" id="JARYMX010000008">
    <property type="protein sequence ID" value="KAJ9537439.1"/>
    <property type="molecule type" value="Genomic_DNA"/>
</dbReference>
<dbReference type="InterPro" id="IPR045272">
    <property type="entry name" value="ANXUR1/2-like"/>
</dbReference>
<dbReference type="PROSITE" id="PS00108">
    <property type="entry name" value="PROTEIN_KINASE_ST"/>
    <property type="match status" value="1"/>
</dbReference>
<keyword evidence="3" id="KW-0808">Transferase</keyword>
<dbReference type="GO" id="GO:0005524">
    <property type="term" value="F:ATP binding"/>
    <property type="evidence" value="ECO:0007669"/>
    <property type="project" value="UniProtKB-UniRule"/>
</dbReference>
<accession>A0AA38W4P8</accession>
<reference evidence="11" key="1">
    <citation type="submission" date="2023-03" db="EMBL/GenBank/DDBJ databases">
        <title>Chromosome-scale reference genome and RAD-based genetic map of yellow starthistle (Centaurea solstitialis) reveal putative structural variation and QTLs associated with invader traits.</title>
        <authorList>
            <person name="Reatini B."/>
            <person name="Cang F.A."/>
            <person name="Jiang Q."/>
            <person name="Mckibben M.T.W."/>
            <person name="Barker M.S."/>
            <person name="Rieseberg L.H."/>
            <person name="Dlugosch K.M."/>
        </authorList>
    </citation>
    <scope>NUCLEOTIDE SEQUENCE</scope>
    <source>
        <strain evidence="11">CAN-66</strain>
        <tissue evidence="11">Leaf</tissue>
    </source>
</reference>
<evidence type="ECO:0000313" key="11">
    <source>
        <dbReference type="EMBL" id="KAJ9537439.1"/>
    </source>
</evidence>
<sequence>MAFYDEFTHLKIQLEDIKSATDNFADNKVIGCGGFGNVYKGEISHSKGKSMAAFKCLNDRSAQGNTEFWREIMMLSRYAHENLVSLLGYCNEDGMKVLVYEYASRGSLDRHLSSHTLTWAQRLRICLAAARGLSYLHDHQGTQQRVLHRDIKSSNILLDENWNAKISDLGLSKIGPANQPHTLLVSDVVGTLGYIDPMYLERGFLTKESDVYSFGVVLFEVMCGRLCYDHGEGFLVHIWKQSYEEKKLDDIIFRDMKRQMDPSSSKTFSDVAYECLLRSQEERPKMAHVVKKLKIALKSQVSYEEQMGVLLSKEIPNNRDQTWFSVTKNGKEVYMLPARATLEESEWTWQPLSESRFFLYLGSVSVQTFTEVAYDPLNKIRIAYENKFKKGSTKSQTVYASYLVYKLSKTRPEFQEPVVVEDDHSPTTTWAIHLHSHQTPLLYQRTDGWMEVKLWHLRTHRKHVNLTIYFANPIDGLIVQGIQFKPYGFPSYKLDKDYLDTRTPFYNRECPGRFCPPRLISWSPEVNSQIDKSPVALRGIEQIECPIKMNETTISSSGNDFQDQDPKAEDIRLDRESPFHCIFRRHITTKHKMKS</sequence>
<keyword evidence="4 9" id="KW-0547">Nucleotide-binding</keyword>
<evidence type="ECO:0000256" key="1">
    <source>
        <dbReference type="ARBA" id="ARBA00012513"/>
    </source>
</evidence>
<organism evidence="11 12">
    <name type="scientific">Centaurea solstitialis</name>
    <name type="common">yellow star-thistle</name>
    <dbReference type="NCBI Taxonomy" id="347529"/>
    <lineage>
        <taxon>Eukaryota</taxon>
        <taxon>Viridiplantae</taxon>
        <taxon>Streptophyta</taxon>
        <taxon>Embryophyta</taxon>
        <taxon>Tracheophyta</taxon>
        <taxon>Spermatophyta</taxon>
        <taxon>Magnoliopsida</taxon>
        <taxon>eudicotyledons</taxon>
        <taxon>Gunneridae</taxon>
        <taxon>Pentapetalae</taxon>
        <taxon>asterids</taxon>
        <taxon>campanulids</taxon>
        <taxon>Asterales</taxon>
        <taxon>Asteraceae</taxon>
        <taxon>Carduoideae</taxon>
        <taxon>Cardueae</taxon>
        <taxon>Centaureinae</taxon>
        <taxon>Centaurea</taxon>
    </lineage>
</organism>
<dbReference type="InterPro" id="IPR025886">
    <property type="entry name" value="PP2-like"/>
</dbReference>
<dbReference type="GO" id="GO:0004674">
    <property type="term" value="F:protein serine/threonine kinase activity"/>
    <property type="evidence" value="ECO:0007669"/>
    <property type="project" value="UniProtKB-KW"/>
</dbReference>
<evidence type="ECO:0000256" key="3">
    <source>
        <dbReference type="ARBA" id="ARBA00022679"/>
    </source>
</evidence>
<dbReference type="PROSITE" id="PS00107">
    <property type="entry name" value="PROTEIN_KINASE_ATP"/>
    <property type="match status" value="1"/>
</dbReference>